<gene>
    <name evidence="1" type="ORF">AVEN_192233_1</name>
    <name evidence="2" type="ORF">AVEN_202211_1</name>
</gene>
<protein>
    <submittedName>
        <fullName evidence="2">Uncharacterized protein</fullName>
    </submittedName>
</protein>
<comment type="caution">
    <text evidence="2">The sequence shown here is derived from an EMBL/GenBank/DDBJ whole genome shotgun (WGS) entry which is preliminary data.</text>
</comment>
<dbReference type="AlphaFoldDB" id="A0A4Y2P710"/>
<keyword evidence="3" id="KW-1185">Reference proteome</keyword>
<evidence type="ECO:0000313" key="3">
    <source>
        <dbReference type="Proteomes" id="UP000499080"/>
    </source>
</evidence>
<dbReference type="EMBL" id="BGPR01010612">
    <property type="protein sequence ID" value="GBN47078.1"/>
    <property type="molecule type" value="Genomic_DNA"/>
</dbReference>
<dbReference type="EMBL" id="BGPR01010637">
    <property type="protein sequence ID" value="GBN47214.1"/>
    <property type="molecule type" value="Genomic_DNA"/>
</dbReference>
<accession>A0A4Y2P710</accession>
<proteinExistence type="predicted"/>
<sequence length="104" mass="11817">MAKSVINVEQKSVRIGVERKIGYPTRPNFHHSTAFGMDAAGPLRKCARDERGVSGTFTTTLFYSIWTNDRFVFHPFRSIDLGRSFTDSPKSTTGCFDPPYFFSR</sequence>
<name>A0A4Y2P710_ARAVE</name>
<evidence type="ECO:0000313" key="1">
    <source>
        <dbReference type="EMBL" id="GBN47078.1"/>
    </source>
</evidence>
<evidence type="ECO:0000313" key="2">
    <source>
        <dbReference type="EMBL" id="GBN47214.1"/>
    </source>
</evidence>
<dbReference type="Proteomes" id="UP000499080">
    <property type="component" value="Unassembled WGS sequence"/>
</dbReference>
<reference evidence="2 3" key="1">
    <citation type="journal article" date="2019" name="Sci. Rep.">
        <title>Orb-weaving spider Araneus ventricosus genome elucidates the spidroin gene catalogue.</title>
        <authorList>
            <person name="Kono N."/>
            <person name="Nakamura H."/>
            <person name="Ohtoshi R."/>
            <person name="Moran D.A.P."/>
            <person name="Shinohara A."/>
            <person name="Yoshida Y."/>
            <person name="Fujiwara M."/>
            <person name="Mori M."/>
            <person name="Tomita M."/>
            <person name="Arakawa K."/>
        </authorList>
    </citation>
    <scope>NUCLEOTIDE SEQUENCE [LARGE SCALE GENOMIC DNA]</scope>
</reference>
<organism evidence="2 3">
    <name type="scientific">Araneus ventricosus</name>
    <name type="common">Orbweaver spider</name>
    <name type="synonym">Epeira ventricosa</name>
    <dbReference type="NCBI Taxonomy" id="182803"/>
    <lineage>
        <taxon>Eukaryota</taxon>
        <taxon>Metazoa</taxon>
        <taxon>Ecdysozoa</taxon>
        <taxon>Arthropoda</taxon>
        <taxon>Chelicerata</taxon>
        <taxon>Arachnida</taxon>
        <taxon>Araneae</taxon>
        <taxon>Araneomorphae</taxon>
        <taxon>Entelegynae</taxon>
        <taxon>Araneoidea</taxon>
        <taxon>Araneidae</taxon>
        <taxon>Araneus</taxon>
    </lineage>
</organism>